<dbReference type="GO" id="GO:0016788">
    <property type="term" value="F:hydrolase activity, acting on ester bonds"/>
    <property type="evidence" value="ECO:0007669"/>
    <property type="project" value="InterPro"/>
</dbReference>
<dbReference type="GO" id="GO:0004519">
    <property type="term" value="F:endonuclease activity"/>
    <property type="evidence" value="ECO:0007669"/>
    <property type="project" value="UniProtKB-KW"/>
</dbReference>
<dbReference type="GO" id="GO:0006308">
    <property type="term" value="P:DNA catabolic process"/>
    <property type="evidence" value="ECO:0007669"/>
    <property type="project" value="InterPro"/>
</dbReference>
<dbReference type="Proteomes" id="UP000030656">
    <property type="component" value="Unassembled WGS sequence"/>
</dbReference>
<keyword evidence="10" id="KW-0812">Transmembrane</keyword>
<dbReference type="OrthoDB" id="441446at2759"/>
<comment type="similarity">
    <text evidence="2">Belongs to the nuclease type I family.</text>
</comment>
<keyword evidence="7" id="KW-0647">Proteasome</keyword>
<dbReference type="GO" id="GO:0005737">
    <property type="term" value="C:cytoplasm"/>
    <property type="evidence" value="ECO:0007669"/>
    <property type="project" value="TreeGrafter"/>
</dbReference>
<feature type="transmembrane region" description="Helical" evidence="10">
    <location>
        <begin position="12"/>
        <end position="32"/>
    </location>
</feature>
<dbReference type="GO" id="GO:0003676">
    <property type="term" value="F:nucleic acid binding"/>
    <property type="evidence" value="ECO:0007669"/>
    <property type="project" value="InterPro"/>
</dbReference>
<dbReference type="AlphaFoldDB" id="A0A024VFW2"/>
<dbReference type="FunFam" id="1.20.120.180:FF:000002">
    <property type="entry name" value="Proteasome activator complex subunit 1"/>
    <property type="match status" value="1"/>
</dbReference>
<accession>A0A024VFW2</accession>
<evidence type="ECO:0000313" key="13">
    <source>
        <dbReference type="Proteomes" id="UP000030656"/>
    </source>
</evidence>
<keyword evidence="6" id="KW-0378">Hydrolase</keyword>
<evidence type="ECO:0000256" key="1">
    <source>
        <dbReference type="ARBA" id="ARBA00005883"/>
    </source>
</evidence>
<keyword evidence="4" id="KW-0479">Metal-binding</keyword>
<dbReference type="SUPFAM" id="SSF47216">
    <property type="entry name" value="Proteasome activator"/>
    <property type="match status" value="1"/>
</dbReference>
<comment type="similarity">
    <text evidence="1">Belongs to the PA28 family.</text>
</comment>
<dbReference type="SUPFAM" id="SSF48537">
    <property type="entry name" value="Phospholipase C/P1 nuclease"/>
    <property type="match status" value="1"/>
</dbReference>
<evidence type="ECO:0000256" key="5">
    <source>
        <dbReference type="ARBA" id="ARBA00022759"/>
    </source>
</evidence>
<sequence>MLTKKKCWRLKGGMSLVSFFCFLSFFLFFFLFHNNNNTILYVNCFNNEGHEAIGMVAMSGLKNEQLYELKKLLNGKDLVDIGKWGHIVHDKINGAKNMHFNLQENDCRNINFECKDTNGLCLINSIKYFYNKLLSTNPDSQNKIYNNIDKKEILKKSKFIYPRNINFTDSDSLKYLISLISDLHQPLRIGFTHDNGGQDINITHFNIDGTKVKTNLFQYMDNEIIDKMINKYQSSWYSGWTHINRIFDEHKKDEELFEQHGIDVIDIWAKQIISEFCSEFYLNHYVTHFMMSKGDQLHFDTSKNIDIFYDLEFVLERLIPIESLRERIPKRIIFFNNLVNVNSEPGSILNVNDLDGVSYKYKINKIEENVRKKHKGNNSSDFDEREKKKDSLDGHVKHFSKNEDSKLIIDDKVLYTHYVPSHKQIYLELEKIKTYASELIEIIGNIKLWIQLNVPRIEDGNNFGVGIQEEAIQELARVEESAFNLYDAIVKYYMERAKISTKVLKYPNVSDYQEAVRELDEKEWIHIKITIVDMRNNYIMLYDLLYKNWEKVVKPKNEDAHHRMTF</sequence>
<dbReference type="GO" id="GO:0046872">
    <property type="term" value="F:metal ion binding"/>
    <property type="evidence" value="ECO:0007669"/>
    <property type="project" value="UniProtKB-KW"/>
</dbReference>
<dbReference type="PANTHER" id="PTHR10660:SF2">
    <property type="entry name" value="LD45860P"/>
    <property type="match status" value="1"/>
</dbReference>
<dbReference type="GO" id="GO:0005654">
    <property type="term" value="C:nucleoplasm"/>
    <property type="evidence" value="ECO:0007669"/>
    <property type="project" value="TreeGrafter"/>
</dbReference>
<reference evidence="12 13" key="1">
    <citation type="submission" date="2013-02" db="EMBL/GenBank/DDBJ databases">
        <title>The Genome Annotation of Plasmodium falciparum FCH/4.</title>
        <authorList>
            <consortium name="The Broad Institute Genome Sequencing Platform"/>
            <consortium name="The Broad Institute Genome Sequencing Center for Infectious Disease"/>
            <person name="Neafsey D."/>
            <person name="Hoffman S."/>
            <person name="Volkman S."/>
            <person name="Rosenthal P."/>
            <person name="Walker B."/>
            <person name="Young S.K."/>
            <person name="Zeng Q."/>
            <person name="Gargeya S."/>
            <person name="Fitzgerald M."/>
            <person name="Haas B."/>
            <person name="Abouelleil A."/>
            <person name="Allen A.W."/>
            <person name="Alvarado L."/>
            <person name="Arachchi H.M."/>
            <person name="Berlin A.M."/>
            <person name="Chapman S.B."/>
            <person name="Gainer-Dewar J."/>
            <person name="Goldberg J."/>
            <person name="Griggs A."/>
            <person name="Gujja S."/>
            <person name="Hansen M."/>
            <person name="Howarth C."/>
            <person name="Imamovic A."/>
            <person name="Ireland A."/>
            <person name="Larimer J."/>
            <person name="McCowan C."/>
            <person name="Murphy C."/>
            <person name="Pearson M."/>
            <person name="Poon T.W."/>
            <person name="Priest M."/>
            <person name="Roberts A."/>
            <person name="Saif S."/>
            <person name="Shea T."/>
            <person name="Sisk P."/>
            <person name="Sykes S."/>
            <person name="Wortman J."/>
            <person name="Nusbaum C."/>
            <person name="Birren B."/>
        </authorList>
    </citation>
    <scope>NUCLEOTIDE SEQUENCE [LARGE SCALE GENOMIC DNA]</scope>
    <source>
        <strain evidence="12 13">FCH/4</strain>
    </source>
</reference>
<dbReference type="Gene3D" id="1.20.120.180">
    <property type="entry name" value="Proteasome activator pa28, C-terminal domain"/>
    <property type="match status" value="1"/>
</dbReference>
<evidence type="ECO:0000259" key="11">
    <source>
        <dbReference type="Pfam" id="PF02252"/>
    </source>
</evidence>
<dbReference type="Pfam" id="PF02252">
    <property type="entry name" value="PA28_C"/>
    <property type="match status" value="1"/>
</dbReference>
<evidence type="ECO:0000256" key="4">
    <source>
        <dbReference type="ARBA" id="ARBA00022723"/>
    </source>
</evidence>
<proteinExistence type="inferred from homology"/>
<keyword evidence="3" id="KW-0540">Nuclease</keyword>
<organism evidence="12 13">
    <name type="scientific">Plasmodium falciparum FCH/4</name>
    <dbReference type="NCBI Taxonomy" id="1036724"/>
    <lineage>
        <taxon>Eukaryota</taxon>
        <taxon>Sar</taxon>
        <taxon>Alveolata</taxon>
        <taxon>Apicomplexa</taxon>
        <taxon>Aconoidasida</taxon>
        <taxon>Haemosporida</taxon>
        <taxon>Plasmodiidae</taxon>
        <taxon>Plasmodium</taxon>
        <taxon>Plasmodium (Laverania)</taxon>
    </lineage>
</organism>
<dbReference type="GO" id="GO:2000045">
    <property type="term" value="P:regulation of G1/S transition of mitotic cell cycle"/>
    <property type="evidence" value="ECO:0007669"/>
    <property type="project" value="TreeGrafter"/>
</dbReference>
<gene>
    <name evidence="12" type="ORF">PFFCH_04893</name>
</gene>
<dbReference type="InterPro" id="IPR003186">
    <property type="entry name" value="PA28_C"/>
</dbReference>
<dbReference type="GO" id="GO:0008537">
    <property type="term" value="C:proteasome activator complex"/>
    <property type="evidence" value="ECO:0007669"/>
    <property type="project" value="InterPro"/>
</dbReference>
<evidence type="ECO:0000256" key="8">
    <source>
        <dbReference type="ARBA" id="ARBA00023157"/>
    </source>
</evidence>
<evidence type="ECO:0000256" key="3">
    <source>
        <dbReference type="ARBA" id="ARBA00022722"/>
    </source>
</evidence>
<name>A0A024VFW2_PLAFA</name>
<evidence type="ECO:0000256" key="10">
    <source>
        <dbReference type="SAM" id="Phobius"/>
    </source>
</evidence>
<keyword evidence="8" id="KW-1015">Disulfide bond</keyword>
<dbReference type="InterPro" id="IPR008947">
    <property type="entry name" value="PLipase_C/P1_nuclease_dom_sf"/>
</dbReference>
<keyword evidence="5" id="KW-0255">Endonuclease</keyword>
<evidence type="ECO:0000256" key="7">
    <source>
        <dbReference type="ARBA" id="ARBA00022942"/>
    </source>
</evidence>
<dbReference type="InterPro" id="IPR036997">
    <property type="entry name" value="PA28_C_sf"/>
</dbReference>
<evidence type="ECO:0000313" key="12">
    <source>
        <dbReference type="EMBL" id="ETW27609.1"/>
    </source>
</evidence>
<reference evidence="12 13" key="2">
    <citation type="submission" date="2013-02" db="EMBL/GenBank/DDBJ databases">
        <title>The Genome Sequence of Plasmodium falciparum FCH/4.</title>
        <authorList>
            <consortium name="The Broad Institute Genome Sequencing Platform"/>
            <consortium name="The Broad Institute Genome Sequencing Center for Infectious Disease"/>
            <person name="Neafsey D."/>
            <person name="Cheeseman I."/>
            <person name="Volkman S."/>
            <person name="Adams J."/>
            <person name="Walker B."/>
            <person name="Young S.K."/>
            <person name="Zeng Q."/>
            <person name="Gargeya S."/>
            <person name="Fitzgerald M."/>
            <person name="Haas B."/>
            <person name="Abouelleil A."/>
            <person name="Alvarado L."/>
            <person name="Arachchi H.M."/>
            <person name="Berlin A.M."/>
            <person name="Chapman S.B."/>
            <person name="Dewar J."/>
            <person name="Goldberg J."/>
            <person name="Griggs A."/>
            <person name="Gujja S."/>
            <person name="Hansen M."/>
            <person name="Howarth C."/>
            <person name="Imamovic A."/>
            <person name="Larimer J."/>
            <person name="McCowan C."/>
            <person name="Murphy C."/>
            <person name="Neiman D."/>
            <person name="Pearson M."/>
            <person name="Priest M."/>
            <person name="Roberts A."/>
            <person name="Saif S."/>
            <person name="Shea T."/>
            <person name="Sisk P."/>
            <person name="Sykes S."/>
            <person name="Wortman J."/>
            <person name="Nusbaum C."/>
            <person name="Birren B."/>
        </authorList>
    </citation>
    <scope>NUCLEOTIDE SEQUENCE [LARGE SCALE GENOMIC DNA]</scope>
    <source>
        <strain evidence="12 13">FCH/4</strain>
    </source>
</reference>
<dbReference type="InterPro" id="IPR036252">
    <property type="entry name" value="Proteasome_activ_sf"/>
</dbReference>
<keyword evidence="10" id="KW-1133">Transmembrane helix</keyword>
<evidence type="ECO:0000256" key="2">
    <source>
        <dbReference type="ARBA" id="ARBA00009547"/>
    </source>
</evidence>
<evidence type="ECO:0000256" key="6">
    <source>
        <dbReference type="ARBA" id="ARBA00022801"/>
    </source>
</evidence>
<keyword evidence="9" id="KW-0325">Glycoprotein</keyword>
<protein>
    <recommendedName>
        <fullName evidence="11">Proteasome activator PA28 C-terminal domain-containing protein</fullName>
    </recommendedName>
</protein>
<dbReference type="PANTHER" id="PTHR10660">
    <property type="entry name" value="PROTEASOME REGULATOR PA28"/>
    <property type="match status" value="1"/>
</dbReference>
<evidence type="ECO:0000256" key="9">
    <source>
        <dbReference type="ARBA" id="ARBA00023180"/>
    </source>
</evidence>
<dbReference type="InterPro" id="IPR003154">
    <property type="entry name" value="S1/P1nuclease"/>
</dbReference>
<dbReference type="Pfam" id="PF02265">
    <property type="entry name" value="S1-P1_nuclease"/>
    <property type="match status" value="1"/>
</dbReference>
<dbReference type="InterPro" id="IPR009077">
    <property type="entry name" value="Proteasome_activ_PA28"/>
</dbReference>
<dbReference type="Gene3D" id="1.10.575.10">
    <property type="entry name" value="P1 Nuclease"/>
    <property type="match status" value="1"/>
</dbReference>
<dbReference type="GO" id="GO:0061133">
    <property type="term" value="F:endopeptidase activator activity"/>
    <property type="evidence" value="ECO:0007669"/>
    <property type="project" value="TreeGrafter"/>
</dbReference>
<keyword evidence="10" id="KW-0472">Membrane</keyword>
<dbReference type="GO" id="GO:0061136">
    <property type="term" value="P:regulation of proteasomal protein catabolic process"/>
    <property type="evidence" value="ECO:0007669"/>
    <property type="project" value="TreeGrafter"/>
</dbReference>
<feature type="domain" description="Proteasome activator PA28 C-terminal" evidence="11">
    <location>
        <begin position="419"/>
        <end position="560"/>
    </location>
</feature>
<dbReference type="EMBL" id="KI928064">
    <property type="protein sequence ID" value="ETW27609.1"/>
    <property type="molecule type" value="Genomic_DNA"/>
</dbReference>